<comment type="similarity">
    <text evidence="2">Belongs to the glycosyltransferase 2 family.</text>
</comment>
<dbReference type="InterPro" id="IPR001173">
    <property type="entry name" value="Glyco_trans_2-like"/>
</dbReference>
<comment type="caution">
    <text evidence="6">The sequence shown here is derived from an EMBL/GenBank/DDBJ whole genome shotgun (WGS) entry which is preliminary data.</text>
</comment>
<evidence type="ECO:0000256" key="2">
    <source>
        <dbReference type="ARBA" id="ARBA00006739"/>
    </source>
</evidence>
<dbReference type="OrthoDB" id="9813495at2"/>
<dbReference type="EMBL" id="JGYV01000034">
    <property type="protein sequence ID" value="KFI57313.1"/>
    <property type="molecule type" value="Genomic_DNA"/>
</dbReference>
<accession>A0A087AEW3</accession>
<comment type="pathway">
    <text evidence="1">Cell wall biogenesis; cell wall polysaccharide biosynthesis.</text>
</comment>
<dbReference type="Pfam" id="PF00535">
    <property type="entry name" value="Glycos_transf_2"/>
    <property type="match status" value="1"/>
</dbReference>
<keyword evidence="7" id="KW-1185">Reference proteome</keyword>
<dbReference type="eggNOG" id="COG1216">
    <property type="taxonomic scope" value="Bacteria"/>
</dbReference>
<keyword evidence="3" id="KW-0328">Glycosyltransferase</keyword>
<sequence>MTDGKNVKQPRFGFVVLHYLVDNATQRCVESIRRVCRGLDYRIVVVDNDSANGSWERLCDLYGDTDGVTLVHNAANEGFARGNNTGYRLCRDELGCGYIVTVNNDAMIIDTRFVEECMEDYERTGCGVIGPDIVSLRDQRHQNPSYGIIDSHEEVVRQATRFRRILTLEKLHLFGPLIAVKQALTGSSGKKPSPYTHATAEAVAGKPYKLHGACLIFTPAYVQRFADAFDPGTFLYFEEHILAMRCRQAGLEMLYDPRLQVVHQEDASTDSMKQDRRAKQIFTLTNYLQSLQVLDRYVE</sequence>
<dbReference type="SUPFAM" id="SSF53448">
    <property type="entry name" value="Nucleotide-diphospho-sugar transferases"/>
    <property type="match status" value="1"/>
</dbReference>
<evidence type="ECO:0000256" key="3">
    <source>
        <dbReference type="ARBA" id="ARBA00022676"/>
    </source>
</evidence>
<organism evidence="6 7">
    <name type="scientific">Bifidobacterium cuniculi</name>
    <dbReference type="NCBI Taxonomy" id="1688"/>
    <lineage>
        <taxon>Bacteria</taxon>
        <taxon>Bacillati</taxon>
        <taxon>Actinomycetota</taxon>
        <taxon>Actinomycetes</taxon>
        <taxon>Bifidobacteriales</taxon>
        <taxon>Bifidobacteriaceae</taxon>
        <taxon>Bifidobacterium</taxon>
    </lineage>
</organism>
<dbReference type="InterPro" id="IPR029044">
    <property type="entry name" value="Nucleotide-diphossugar_trans"/>
</dbReference>
<dbReference type="PANTHER" id="PTHR43179">
    <property type="entry name" value="RHAMNOSYLTRANSFERASE WBBL"/>
    <property type="match status" value="1"/>
</dbReference>
<evidence type="ECO:0000256" key="4">
    <source>
        <dbReference type="ARBA" id="ARBA00022679"/>
    </source>
</evidence>
<dbReference type="STRING" id="1688.BCUN_2157"/>
<evidence type="ECO:0000313" key="6">
    <source>
        <dbReference type="EMBL" id="KFI57313.1"/>
    </source>
</evidence>
<proteinExistence type="inferred from homology"/>
<dbReference type="Proteomes" id="UP000029067">
    <property type="component" value="Unassembled WGS sequence"/>
</dbReference>
<reference evidence="6 7" key="1">
    <citation type="submission" date="2014-03" db="EMBL/GenBank/DDBJ databases">
        <title>Genomics of Bifidobacteria.</title>
        <authorList>
            <person name="Ventura M."/>
            <person name="Milani C."/>
            <person name="Lugli G.A."/>
        </authorList>
    </citation>
    <scope>NUCLEOTIDE SEQUENCE [LARGE SCALE GENOMIC DNA]</scope>
    <source>
        <strain evidence="6 7">LMG 10738</strain>
    </source>
</reference>
<feature type="domain" description="Glycosyltransferase 2-like" evidence="5">
    <location>
        <begin position="23"/>
        <end position="148"/>
    </location>
</feature>
<evidence type="ECO:0000313" key="7">
    <source>
        <dbReference type="Proteomes" id="UP000029067"/>
    </source>
</evidence>
<evidence type="ECO:0000256" key="1">
    <source>
        <dbReference type="ARBA" id="ARBA00004776"/>
    </source>
</evidence>
<dbReference type="RefSeq" id="WP_033516421.1">
    <property type="nucleotide sequence ID" value="NZ_JGYV01000034.1"/>
</dbReference>
<dbReference type="GO" id="GO:0016757">
    <property type="term" value="F:glycosyltransferase activity"/>
    <property type="evidence" value="ECO:0007669"/>
    <property type="project" value="UniProtKB-KW"/>
</dbReference>
<dbReference type="Gene3D" id="3.90.550.10">
    <property type="entry name" value="Spore Coat Polysaccharide Biosynthesis Protein SpsA, Chain A"/>
    <property type="match status" value="1"/>
</dbReference>
<keyword evidence="4 6" id="KW-0808">Transferase</keyword>
<dbReference type="AlphaFoldDB" id="A0A087AEW3"/>
<protein>
    <submittedName>
        <fullName evidence="6">Glycosyl transferase family protein</fullName>
    </submittedName>
</protein>
<dbReference type="PANTHER" id="PTHR43179:SF12">
    <property type="entry name" value="GALACTOFURANOSYLTRANSFERASE GLFT2"/>
    <property type="match status" value="1"/>
</dbReference>
<evidence type="ECO:0000259" key="5">
    <source>
        <dbReference type="Pfam" id="PF00535"/>
    </source>
</evidence>
<name>A0A087AEW3_9BIFI</name>
<gene>
    <name evidence="6" type="ORF">BCUN_2157</name>
</gene>